<organism evidence="5 6">
    <name type="scientific">Lancefieldella rimae</name>
    <dbReference type="NCBI Taxonomy" id="1383"/>
    <lineage>
        <taxon>Bacteria</taxon>
        <taxon>Bacillati</taxon>
        <taxon>Actinomycetota</taxon>
        <taxon>Coriobacteriia</taxon>
        <taxon>Coriobacteriales</taxon>
        <taxon>Atopobiaceae</taxon>
        <taxon>Lancefieldella</taxon>
    </lineage>
</organism>
<keyword evidence="3" id="KW-1133">Transmembrane helix</keyword>
<keyword evidence="3" id="KW-0812">Transmembrane</keyword>
<protein>
    <submittedName>
        <fullName evidence="5">MucBP domain-containing protein</fullName>
    </submittedName>
</protein>
<feature type="transmembrane region" description="Helical" evidence="3">
    <location>
        <begin position="307"/>
        <end position="327"/>
    </location>
</feature>
<feature type="domain" description="MucBP" evidence="4">
    <location>
        <begin position="208"/>
        <end position="272"/>
    </location>
</feature>
<feature type="compositionally biased region" description="Polar residues" evidence="2">
    <location>
        <begin position="276"/>
        <end position="297"/>
    </location>
</feature>
<dbReference type="AlphaFoldDB" id="A0A930VYB6"/>
<gene>
    <name evidence="5" type="ORF">HXK26_05360</name>
</gene>
<evidence type="ECO:0000256" key="3">
    <source>
        <dbReference type="SAM" id="Phobius"/>
    </source>
</evidence>
<evidence type="ECO:0000313" key="6">
    <source>
        <dbReference type="Proteomes" id="UP000698335"/>
    </source>
</evidence>
<name>A0A930VYB6_9ACTN</name>
<reference evidence="5" key="1">
    <citation type="submission" date="2020-04" db="EMBL/GenBank/DDBJ databases">
        <title>Deep metagenomics examines the oral microbiome during advanced dental caries in children, revealing novel taxa and co-occurrences with host molecules.</title>
        <authorList>
            <person name="Baker J.L."/>
            <person name="Morton J.T."/>
            <person name="Dinis M."/>
            <person name="Alvarez R."/>
            <person name="Tran N.C."/>
            <person name="Knight R."/>
            <person name="Edlund A."/>
        </authorList>
    </citation>
    <scope>NUCLEOTIDE SEQUENCE</scope>
    <source>
        <strain evidence="5">JCVI_38_bin.5</strain>
    </source>
</reference>
<proteinExistence type="predicted"/>
<evidence type="ECO:0000259" key="4">
    <source>
        <dbReference type="Pfam" id="PF06458"/>
    </source>
</evidence>
<feature type="region of interest" description="Disordered" evidence="2">
    <location>
        <begin position="276"/>
        <end position="305"/>
    </location>
</feature>
<evidence type="ECO:0000256" key="2">
    <source>
        <dbReference type="SAM" id="MobiDB-lite"/>
    </source>
</evidence>
<dbReference type="Gene3D" id="3.10.20.320">
    <property type="entry name" value="Putative peptidoglycan bound protein (lpxtg motif)"/>
    <property type="match status" value="1"/>
</dbReference>
<sequence length="336" mass="36300">MPIEENAVANIDAAWIHAIDTFDEIAAKYHTYVFFKNVADFDGSTLLKYMTRNTGGLSQNFVQLQKALSHSLSDGSSVTDIVGDDFDFVNDFSRVTVKVGDEELTGEKISDNRYGFGKRADGSYRYELTYTAADKSLKLDIHESITSDKPVTLSFYEKLKNPPTTPGTYTFDTNKSATLTVVDSGGNSGGTYDFPKPQVTYTVAKKGTVTARYVDENNTEIADSVTTTGDVDTAYTTQQKDIEGYTFKEMAGDSAAVSGAYIDGTLTVTYVYSKNPSPTPGKTDQPNNPKKSSSTKGRGTVPDMGDIGVAATSGVVALGGGLLLLDLRRKMKSSHK</sequence>
<dbReference type="InterPro" id="IPR009459">
    <property type="entry name" value="MucBP_dom"/>
</dbReference>
<keyword evidence="3" id="KW-0472">Membrane</keyword>
<keyword evidence="1" id="KW-0677">Repeat</keyword>
<dbReference type="Proteomes" id="UP000698335">
    <property type="component" value="Unassembled WGS sequence"/>
</dbReference>
<comment type="caution">
    <text evidence="5">The sequence shown here is derived from an EMBL/GenBank/DDBJ whole genome shotgun (WGS) entry which is preliminary data.</text>
</comment>
<evidence type="ECO:0000256" key="1">
    <source>
        <dbReference type="ARBA" id="ARBA00022737"/>
    </source>
</evidence>
<evidence type="ECO:0000313" key="5">
    <source>
        <dbReference type="EMBL" id="MBF4808104.1"/>
    </source>
</evidence>
<accession>A0A930VYB6</accession>
<dbReference type="EMBL" id="JABZGW010000228">
    <property type="protein sequence ID" value="MBF4808104.1"/>
    <property type="molecule type" value="Genomic_DNA"/>
</dbReference>
<dbReference type="Pfam" id="PF06458">
    <property type="entry name" value="MucBP"/>
    <property type="match status" value="1"/>
</dbReference>